<evidence type="ECO:0000256" key="2">
    <source>
        <dbReference type="ARBA" id="ARBA00001946"/>
    </source>
</evidence>
<dbReference type="RefSeq" id="WP_215435686.1">
    <property type="nucleotide sequence ID" value="NZ_AP025943.1"/>
</dbReference>
<keyword evidence="8 14" id="KW-0963">Cytoplasm</keyword>
<accession>A0ABN6QHE4</accession>
<dbReference type="NCBIfam" id="NF000594">
    <property type="entry name" value="PRK00015.1-1"/>
    <property type="match status" value="1"/>
</dbReference>
<evidence type="ECO:0000256" key="6">
    <source>
        <dbReference type="ARBA" id="ARBA00012180"/>
    </source>
</evidence>
<dbReference type="PROSITE" id="PS51975">
    <property type="entry name" value="RNASE_H_2"/>
    <property type="match status" value="1"/>
</dbReference>
<dbReference type="EC" id="3.1.26.4" evidence="6 14"/>
<dbReference type="InterPro" id="IPR001352">
    <property type="entry name" value="RNase_HII/HIII"/>
</dbReference>
<dbReference type="NCBIfam" id="NF000595">
    <property type="entry name" value="PRK00015.1-3"/>
    <property type="match status" value="1"/>
</dbReference>
<evidence type="ECO:0000256" key="13">
    <source>
        <dbReference type="ARBA" id="ARBA00023211"/>
    </source>
</evidence>
<comment type="cofactor">
    <cofactor evidence="2">
        <name>Mg(2+)</name>
        <dbReference type="ChEBI" id="CHEBI:18420"/>
    </cofactor>
</comment>
<name>A0ABN6QHE4_9BACT</name>
<gene>
    <name evidence="14" type="primary">rnhB</name>
    <name evidence="18" type="ORF">Abiwalacus_06330</name>
</gene>
<evidence type="ECO:0000256" key="3">
    <source>
        <dbReference type="ARBA" id="ARBA00004065"/>
    </source>
</evidence>
<keyword evidence="9 14" id="KW-0540">Nuclease</keyword>
<dbReference type="SUPFAM" id="SSF53098">
    <property type="entry name" value="Ribonuclease H-like"/>
    <property type="match status" value="1"/>
</dbReference>
<keyword evidence="12 14" id="KW-0378">Hydrolase</keyword>
<proteinExistence type="inferred from homology"/>
<evidence type="ECO:0000256" key="15">
    <source>
        <dbReference type="PROSITE-ProRule" id="PRU01319"/>
    </source>
</evidence>
<dbReference type="InterPro" id="IPR022898">
    <property type="entry name" value="RNase_HII"/>
</dbReference>
<protein>
    <recommendedName>
        <fullName evidence="7 14">Ribonuclease HII</fullName>
        <shortName evidence="14">RNase HII</shortName>
        <ecNumber evidence="6 14">3.1.26.4</ecNumber>
    </recommendedName>
</protein>
<dbReference type="Pfam" id="PF01351">
    <property type="entry name" value="RNase_HII"/>
    <property type="match status" value="1"/>
</dbReference>
<evidence type="ECO:0000259" key="17">
    <source>
        <dbReference type="PROSITE" id="PS51975"/>
    </source>
</evidence>
<evidence type="ECO:0000256" key="5">
    <source>
        <dbReference type="ARBA" id="ARBA00007383"/>
    </source>
</evidence>
<dbReference type="PANTHER" id="PTHR10954:SF18">
    <property type="entry name" value="RIBONUCLEASE HII"/>
    <property type="match status" value="1"/>
</dbReference>
<dbReference type="InterPro" id="IPR012337">
    <property type="entry name" value="RNaseH-like_sf"/>
</dbReference>
<organism evidence="18 19">
    <name type="scientific">Akkermansia biwaensis</name>
    <dbReference type="NCBI Taxonomy" id="2946555"/>
    <lineage>
        <taxon>Bacteria</taxon>
        <taxon>Pseudomonadati</taxon>
        <taxon>Verrucomicrobiota</taxon>
        <taxon>Verrucomicrobiia</taxon>
        <taxon>Verrucomicrobiales</taxon>
        <taxon>Akkermansiaceae</taxon>
        <taxon>Akkermansia</taxon>
    </lineage>
</organism>
<dbReference type="EMBL" id="AP025943">
    <property type="protein sequence ID" value="BDL43059.1"/>
    <property type="molecule type" value="Genomic_DNA"/>
</dbReference>
<dbReference type="PANTHER" id="PTHR10954">
    <property type="entry name" value="RIBONUCLEASE H2 SUBUNIT A"/>
    <property type="match status" value="1"/>
</dbReference>
<dbReference type="Gene3D" id="3.30.420.10">
    <property type="entry name" value="Ribonuclease H-like superfamily/Ribonuclease H"/>
    <property type="match status" value="1"/>
</dbReference>
<evidence type="ECO:0000256" key="9">
    <source>
        <dbReference type="ARBA" id="ARBA00022722"/>
    </source>
</evidence>
<evidence type="ECO:0000256" key="11">
    <source>
        <dbReference type="ARBA" id="ARBA00022759"/>
    </source>
</evidence>
<feature type="binding site" evidence="14 15">
    <location>
        <position position="121"/>
    </location>
    <ligand>
        <name>a divalent metal cation</name>
        <dbReference type="ChEBI" id="CHEBI:60240"/>
    </ligand>
</feature>
<keyword evidence="11 14" id="KW-0255">Endonuclease</keyword>
<comment type="cofactor">
    <cofactor evidence="14 15">
        <name>Mn(2+)</name>
        <dbReference type="ChEBI" id="CHEBI:29035"/>
    </cofactor>
    <cofactor evidence="14 15">
        <name>Mg(2+)</name>
        <dbReference type="ChEBI" id="CHEBI:18420"/>
    </cofactor>
    <text evidence="14 15">Manganese or magnesium. Binds 1 divalent metal ion per monomer in the absence of substrate. May bind a second metal ion after substrate binding.</text>
</comment>
<evidence type="ECO:0000256" key="10">
    <source>
        <dbReference type="ARBA" id="ARBA00022723"/>
    </source>
</evidence>
<comment type="subcellular location">
    <subcellularLocation>
        <location evidence="4 14">Cytoplasm</location>
    </subcellularLocation>
</comment>
<dbReference type="InterPro" id="IPR024567">
    <property type="entry name" value="RNase_HII/HIII_dom"/>
</dbReference>
<feature type="binding site" evidence="14 15">
    <location>
        <position position="28"/>
    </location>
    <ligand>
        <name>a divalent metal cation</name>
        <dbReference type="ChEBI" id="CHEBI:60240"/>
    </ligand>
</feature>
<dbReference type="Proteomes" id="UP001062263">
    <property type="component" value="Chromosome"/>
</dbReference>
<keyword evidence="13 14" id="KW-0464">Manganese</keyword>
<evidence type="ECO:0000256" key="12">
    <source>
        <dbReference type="ARBA" id="ARBA00022801"/>
    </source>
</evidence>
<keyword evidence="19" id="KW-1185">Reference proteome</keyword>
<evidence type="ECO:0000313" key="19">
    <source>
        <dbReference type="Proteomes" id="UP001062263"/>
    </source>
</evidence>
<evidence type="ECO:0000256" key="14">
    <source>
        <dbReference type="HAMAP-Rule" id="MF_00052"/>
    </source>
</evidence>
<evidence type="ECO:0000256" key="1">
    <source>
        <dbReference type="ARBA" id="ARBA00000077"/>
    </source>
</evidence>
<evidence type="ECO:0000256" key="8">
    <source>
        <dbReference type="ARBA" id="ARBA00022490"/>
    </source>
</evidence>
<reference evidence="18" key="1">
    <citation type="submission" date="2022-06" db="EMBL/GenBank/DDBJ databases">
        <title>Akkermansia biwalacus sp. nov., an anaerobic mucin-degrading bacterium isolated from human intestine.</title>
        <authorList>
            <person name="Kobayashi Y."/>
            <person name="Inoue S."/>
            <person name="Kawahara T."/>
            <person name="Kohda N."/>
        </authorList>
    </citation>
    <scope>NUCLEOTIDE SEQUENCE</scope>
    <source>
        <strain evidence="18">WON2089</strain>
    </source>
</reference>
<comment type="catalytic activity">
    <reaction evidence="1 14 15 16">
        <text>Endonucleolytic cleavage to 5'-phosphomonoester.</text>
        <dbReference type="EC" id="3.1.26.4"/>
    </reaction>
</comment>
<dbReference type="InterPro" id="IPR036397">
    <property type="entry name" value="RNaseH_sf"/>
</dbReference>
<evidence type="ECO:0000256" key="4">
    <source>
        <dbReference type="ARBA" id="ARBA00004496"/>
    </source>
</evidence>
<evidence type="ECO:0000313" key="18">
    <source>
        <dbReference type="EMBL" id="BDL43059.1"/>
    </source>
</evidence>
<keyword evidence="10 14" id="KW-0479">Metal-binding</keyword>
<comment type="function">
    <text evidence="3 14 16">Endonuclease that specifically degrades the RNA of RNA-DNA hybrids.</text>
</comment>
<comment type="similarity">
    <text evidence="5 14 16">Belongs to the RNase HII family.</text>
</comment>
<feature type="domain" description="RNase H type-2" evidence="17">
    <location>
        <begin position="21"/>
        <end position="212"/>
    </location>
</feature>
<sequence>MAERSHPDMSFETEARASGFLHVAGVDEAGRGPLAGPVVAGAAILPEHLEGLPGLNDSKQLTAAKREALFAALLERADVHCSVGIASTEEIDRLNILRATHLAMARAVEGLSLRPDFCLVDGLPVKGLPVPHRAIVKGDGRSLSIAAASVLAKVTRDRMMTEADAEFPQYGFAKHKGYGTKVHMEALRKHGPCPLHRRSFAPVSQMELSLPE</sequence>
<feature type="binding site" evidence="14 15">
    <location>
        <position position="27"/>
    </location>
    <ligand>
        <name>a divalent metal cation</name>
        <dbReference type="ChEBI" id="CHEBI:60240"/>
    </ligand>
</feature>
<evidence type="ECO:0000256" key="7">
    <source>
        <dbReference type="ARBA" id="ARBA00019179"/>
    </source>
</evidence>
<evidence type="ECO:0000256" key="16">
    <source>
        <dbReference type="RuleBase" id="RU003515"/>
    </source>
</evidence>
<dbReference type="HAMAP" id="MF_00052_B">
    <property type="entry name" value="RNase_HII_B"/>
    <property type="match status" value="1"/>
</dbReference>
<dbReference type="CDD" id="cd07182">
    <property type="entry name" value="RNase_HII_bacteria_HII_like"/>
    <property type="match status" value="1"/>
</dbReference>